<dbReference type="GeneID" id="5325620"/>
<dbReference type="EMBL" id="CP000742">
    <property type="protein sequence ID" value="ABR55458.1"/>
    <property type="molecule type" value="Genomic_DNA"/>
</dbReference>
<protein>
    <submittedName>
        <fullName evidence="1">ATP/GTP-binding site motif A (P-loop)</fullName>
    </submittedName>
</protein>
<dbReference type="KEGG" id="mvn:Mevan_1566"/>
<evidence type="ECO:0000313" key="1">
    <source>
        <dbReference type="EMBL" id="ABR55458.1"/>
    </source>
</evidence>
<dbReference type="HOGENOM" id="CLU_716921_0_0_2"/>
<name>A6USI6_METVS</name>
<reference evidence="1" key="1">
    <citation type="submission" date="2007-06" db="EMBL/GenBank/DDBJ databases">
        <title>Complete sequence of Methanococcus vannielii SB.</title>
        <authorList>
            <consortium name="US DOE Joint Genome Institute"/>
            <person name="Copeland A."/>
            <person name="Lucas S."/>
            <person name="Lapidus A."/>
            <person name="Barry K."/>
            <person name="Glavina del Rio T."/>
            <person name="Dalin E."/>
            <person name="Tice H."/>
            <person name="Pitluck S."/>
            <person name="Chain P."/>
            <person name="Malfatti S."/>
            <person name="Shin M."/>
            <person name="Vergez L."/>
            <person name="Schmutz J."/>
            <person name="Larimer F."/>
            <person name="Land M."/>
            <person name="Hauser L."/>
            <person name="Kyrpides N."/>
            <person name="Anderson I."/>
            <person name="Sieprawska-Lupa M."/>
            <person name="Whitman W.B."/>
            <person name="Richardson P."/>
        </authorList>
    </citation>
    <scope>NUCLEOTIDE SEQUENCE [LARGE SCALE GENOMIC DNA]</scope>
    <source>
        <strain evidence="1">SB</strain>
    </source>
</reference>
<dbReference type="Proteomes" id="UP000001107">
    <property type="component" value="Chromosome"/>
</dbReference>
<dbReference type="RefSeq" id="WP_012066372.1">
    <property type="nucleotide sequence ID" value="NC_009634.1"/>
</dbReference>
<dbReference type="AlphaFoldDB" id="A6USI6"/>
<dbReference type="eggNOG" id="arCOG06627">
    <property type="taxonomic scope" value="Archaea"/>
</dbReference>
<sequence length="385" mass="44705">MSERNNDEEIEKNILKHLYKINSRDSDAFLSLEVFKTEFNLEGGELYRNIDSLFEKKLILKGKNPEVKGYNIKLSQKGIEFFENPVFIREEIEKAYRTFKIYSDEVSNASYENYSKSLSDFLNYCKKNEVLDMVIFRLCNAERDFEKWYDSLLNSKVHSNALPLDEDEKISILYRFLNEINSGKIKISEFVNSEYKISGKAEEIIKKFNQSIFSHFVRGIDLKLKKMMIKVEKLQNSEDLTSEISKKSIKVRKIDFIDSDSFVSKKRLENFEKSPKKELLQTEVIDGDALSRKLSKNNSSLNLLEQGLLNIAEELRNDKKPVEAISYVYLLSKKVDSSNVLEIQELLREAILIEPSLKDKFKELAMSSSIEIANTEIIKGILSII</sequence>
<dbReference type="STRING" id="406327.Mevan_1566"/>
<organism evidence="1 2">
    <name type="scientific">Methanococcus vannielii (strain ATCC 35089 / DSM 1224 / JCM 13029 / OCM 148 / SB)</name>
    <dbReference type="NCBI Taxonomy" id="406327"/>
    <lineage>
        <taxon>Archaea</taxon>
        <taxon>Methanobacteriati</taxon>
        <taxon>Methanobacteriota</taxon>
        <taxon>Methanomada group</taxon>
        <taxon>Methanococci</taxon>
        <taxon>Methanococcales</taxon>
        <taxon>Methanococcaceae</taxon>
        <taxon>Methanococcus</taxon>
    </lineage>
</organism>
<evidence type="ECO:0000313" key="2">
    <source>
        <dbReference type="Proteomes" id="UP000001107"/>
    </source>
</evidence>
<keyword evidence="2" id="KW-1185">Reference proteome</keyword>
<proteinExistence type="predicted"/>
<accession>A6USI6</accession>
<gene>
    <name evidence="1" type="ordered locus">Mevan_1566</name>
</gene>
<dbReference type="OrthoDB" id="60299at2157"/>